<evidence type="ECO:0000313" key="1">
    <source>
        <dbReference type="EMBL" id="SVD37341.1"/>
    </source>
</evidence>
<dbReference type="AlphaFoldDB" id="A0A382UUJ0"/>
<protein>
    <submittedName>
        <fullName evidence="1">Uncharacterized protein</fullName>
    </submittedName>
</protein>
<proteinExistence type="predicted"/>
<accession>A0A382UUJ0</accession>
<dbReference type="EMBL" id="UINC01146550">
    <property type="protein sequence ID" value="SVD37341.1"/>
    <property type="molecule type" value="Genomic_DNA"/>
</dbReference>
<sequence>MGARPWTATQALAPVGGLGFSNV</sequence>
<organism evidence="1">
    <name type="scientific">marine metagenome</name>
    <dbReference type="NCBI Taxonomy" id="408172"/>
    <lineage>
        <taxon>unclassified sequences</taxon>
        <taxon>metagenomes</taxon>
        <taxon>ecological metagenomes</taxon>
    </lineage>
</organism>
<reference evidence="1" key="1">
    <citation type="submission" date="2018-05" db="EMBL/GenBank/DDBJ databases">
        <authorList>
            <person name="Lanie J.A."/>
            <person name="Ng W.-L."/>
            <person name="Kazmierczak K.M."/>
            <person name="Andrzejewski T.M."/>
            <person name="Davidsen T.M."/>
            <person name="Wayne K.J."/>
            <person name="Tettelin H."/>
            <person name="Glass J.I."/>
            <person name="Rusch D."/>
            <person name="Podicherti R."/>
            <person name="Tsui H.-C.T."/>
            <person name="Winkler M.E."/>
        </authorList>
    </citation>
    <scope>NUCLEOTIDE SEQUENCE</scope>
</reference>
<gene>
    <name evidence="1" type="ORF">METZ01_LOCUS390195</name>
</gene>
<name>A0A382UUJ0_9ZZZZ</name>